<dbReference type="InterPro" id="IPR016161">
    <property type="entry name" value="Ald_DH/histidinol_DH"/>
</dbReference>
<dbReference type="PANTHER" id="PTHR11699">
    <property type="entry name" value="ALDEHYDE DEHYDROGENASE-RELATED"/>
    <property type="match status" value="1"/>
</dbReference>
<dbReference type="Gene3D" id="3.40.309.10">
    <property type="entry name" value="Aldehyde Dehydrogenase, Chain A, domain 2"/>
    <property type="match status" value="1"/>
</dbReference>
<comment type="similarity">
    <text evidence="1 4">Belongs to the aldehyde dehydrogenase family.</text>
</comment>
<dbReference type="InParanoid" id="A0A168PCB9"/>
<dbReference type="GO" id="GO:0016620">
    <property type="term" value="F:oxidoreductase activity, acting on the aldehyde or oxo group of donors, NAD or NADP as acceptor"/>
    <property type="evidence" value="ECO:0007669"/>
    <property type="project" value="InterPro"/>
</dbReference>
<dbReference type="FunFam" id="3.40.605.10:FF:000007">
    <property type="entry name" value="NAD/NADP-dependent betaine aldehyde dehydrogenase"/>
    <property type="match status" value="1"/>
</dbReference>
<evidence type="ECO:0000256" key="3">
    <source>
        <dbReference type="PROSITE-ProRule" id="PRU10007"/>
    </source>
</evidence>
<dbReference type="STRING" id="4829.A0A168PCB9"/>
<feature type="domain" description="Aldehyde dehydrogenase" evidence="6">
    <location>
        <begin position="34"/>
        <end position="482"/>
    </location>
</feature>
<evidence type="ECO:0000256" key="5">
    <source>
        <dbReference type="SAM" id="MobiDB-lite"/>
    </source>
</evidence>
<proteinExistence type="inferred from homology"/>
<feature type="region of interest" description="Disordered" evidence="5">
    <location>
        <begin position="18"/>
        <end position="42"/>
    </location>
</feature>
<dbReference type="CDD" id="cd07078">
    <property type="entry name" value="ALDH"/>
    <property type="match status" value="1"/>
</dbReference>
<dbReference type="InterPro" id="IPR016162">
    <property type="entry name" value="Ald_DH_N"/>
</dbReference>
<dbReference type="InterPro" id="IPR016160">
    <property type="entry name" value="Ald_DH_CS_CYS"/>
</dbReference>
<dbReference type="AlphaFoldDB" id="A0A168PCB9"/>
<organism evidence="7">
    <name type="scientific">Absidia glauca</name>
    <name type="common">Pin mould</name>
    <dbReference type="NCBI Taxonomy" id="4829"/>
    <lineage>
        <taxon>Eukaryota</taxon>
        <taxon>Fungi</taxon>
        <taxon>Fungi incertae sedis</taxon>
        <taxon>Mucoromycota</taxon>
        <taxon>Mucoromycotina</taxon>
        <taxon>Mucoromycetes</taxon>
        <taxon>Mucorales</taxon>
        <taxon>Cunninghamellaceae</taxon>
        <taxon>Absidia</taxon>
    </lineage>
</organism>
<reference evidence="7" key="1">
    <citation type="submission" date="2016-04" db="EMBL/GenBank/DDBJ databases">
        <authorList>
            <person name="Evans L.H."/>
            <person name="Alamgir A."/>
            <person name="Owens N."/>
            <person name="Weber N.D."/>
            <person name="Virtaneva K."/>
            <person name="Barbian K."/>
            <person name="Babar A."/>
            <person name="Rosenke K."/>
        </authorList>
    </citation>
    <scope>NUCLEOTIDE SEQUENCE [LARGE SCALE GENOMIC DNA]</scope>
    <source>
        <strain evidence="7">CBS 101.48</strain>
    </source>
</reference>
<dbReference type="Pfam" id="PF00171">
    <property type="entry name" value="Aldedh"/>
    <property type="match status" value="1"/>
</dbReference>
<dbReference type="PROSITE" id="PS00070">
    <property type="entry name" value="ALDEHYDE_DEHYDR_CYS"/>
    <property type="match status" value="1"/>
</dbReference>
<dbReference type="Gene3D" id="3.40.605.10">
    <property type="entry name" value="Aldehyde Dehydrogenase, Chain A, domain 1"/>
    <property type="match status" value="1"/>
</dbReference>
<dbReference type="EMBL" id="LT553674">
    <property type="protein sequence ID" value="SAM02138.1"/>
    <property type="molecule type" value="Genomic_DNA"/>
</dbReference>
<gene>
    <name evidence="7" type="primary">ABSGL_07901.1 scaffold 9181</name>
</gene>
<dbReference type="InterPro" id="IPR029510">
    <property type="entry name" value="Ald_DH_CS_GLU"/>
</dbReference>
<protein>
    <recommendedName>
        <fullName evidence="6">Aldehyde dehydrogenase domain-containing protein</fullName>
    </recommendedName>
</protein>
<evidence type="ECO:0000256" key="1">
    <source>
        <dbReference type="ARBA" id="ARBA00009986"/>
    </source>
</evidence>
<dbReference type="InterPro" id="IPR016163">
    <property type="entry name" value="Ald_DH_C"/>
</dbReference>
<dbReference type="Proteomes" id="UP000078561">
    <property type="component" value="Unassembled WGS sequence"/>
</dbReference>
<dbReference type="OrthoDB" id="310895at2759"/>
<keyword evidence="8" id="KW-1185">Reference proteome</keyword>
<dbReference type="SUPFAM" id="SSF53720">
    <property type="entry name" value="ALDH-like"/>
    <property type="match status" value="1"/>
</dbReference>
<evidence type="ECO:0000313" key="7">
    <source>
        <dbReference type="EMBL" id="SAM02138.1"/>
    </source>
</evidence>
<evidence type="ECO:0000313" key="8">
    <source>
        <dbReference type="Proteomes" id="UP000078561"/>
    </source>
</evidence>
<dbReference type="PROSITE" id="PS00687">
    <property type="entry name" value="ALDEHYDE_DEHYDR_GLU"/>
    <property type="match status" value="1"/>
</dbReference>
<evidence type="ECO:0000256" key="4">
    <source>
        <dbReference type="RuleBase" id="RU003345"/>
    </source>
</evidence>
<name>A0A168PCB9_ABSGL</name>
<dbReference type="InterPro" id="IPR015590">
    <property type="entry name" value="Aldehyde_DH_dom"/>
</dbReference>
<evidence type="ECO:0000256" key="2">
    <source>
        <dbReference type="ARBA" id="ARBA00023002"/>
    </source>
</evidence>
<feature type="active site" evidence="3">
    <location>
        <position position="257"/>
    </location>
</feature>
<dbReference type="OMA" id="NNGQTCH"/>
<sequence length="486" mass="52131">MSRLWPSWKNLTALGHFAQGRQHPPSSVSSQHLRPLVNPRTGQPTELMIQDTSPAQVASSIKSARIAQTTWSQLPGSDRRDALMALAQATLDHRDSLGDLERFETGKPLVDCIGEVDEAIACLRYFAGYADKPRGISQITHGMHHTTQLEPIGVCGLITSFNYPLMLTGWKLAPALAAGNSVILKPAPQTPLTTLALAELSRAVGFADNVIQVLPGGLDTGRALVDGVDKTSFTGSTPAGQAIMRHAAARLQPLTLECGGKNTVIVAKDADLAAAAYHVSQGAFSNAGQNCCAASRVLVHSDVYDQFIQLLETETRRWKPVGQEQEGEDGYTYGPLIDQQQYDRVQSYLTTPGAAFRGQIERTPSEGYFAPPTVYLNVADDAPLAQDEIFGPVLSVLAPFDSIHDAVRRVNTSTPFGLAAGVFSGDYPTAHAVASQLKSGIVWINTYNAIPPSVPFGGRKLSGFGKDLGQNALDEFSFTKSVLHAI</sequence>
<keyword evidence="2 4" id="KW-0560">Oxidoreductase</keyword>
<accession>A0A168PCB9</accession>
<evidence type="ECO:0000259" key="6">
    <source>
        <dbReference type="Pfam" id="PF00171"/>
    </source>
</evidence>